<dbReference type="EMBL" id="CP036264">
    <property type="protein sequence ID" value="QEF99168.1"/>
    <property type="molecule type" value="Genomic_DNA"/>
</dbReference>
<protein>
    <submittedName>
        <fullName evidence="12">Transport protein TonB</fullName>
    </submittedName>
</protein>
<accession>A0A5B9MDL0</accession>
<evidence type="ECO:0000313" key="13">
    <source>
        <dbReference type="Proteomes" id="UP000321353"/>
    </source>
</evidence>
<dbReference type="KEGG" id="smam:Mal15_32280"/>
<feature type="compositionally biased region" description="Basic and acidic residues" evidence="10">
    <location>
        <begin position="78"/>
        <end position="87"/>
    </location>
</feature>
<evidence type="ECO:0000256" key="9">
    <source>
        <dbReference type="ARBA" id="ARBA00023136"/>
    </source>
</evidence>
<comment type="similarity">
    <text evidence="2">Belongs to the TonB family.</text>
</comment>
<keyword evidence="7" id="KW-0653">Protein transport</keyword>
<dbReference type="GO" id="GO:0031992">
    <property type="term" value="F:energy transducer activity"/>
    <property type="evidence" value="ECO:0007669"/>
    <property type="project" value="TreeGrafter"/>
</dbReference>
<evidence type="ECO:0000256" key="7">
    <source>
        <dbReference type="ARBA" id="ARBA00022927"/>
    </source>
</evidence>
<dbReference type="PANTHER" id="PTHR33446">
    <property type="entry name" value="PROTEIN TONB-RELATED"/>
    <property type="match status" value="1"/>
</dbReference>
<evidence type="ECO:0000256" key="10">
    <source>
        <dbReference type="SAM" id="MobiDB-lite"/>
    </source>
</evidence>
<evidence type="ECO:0000256" key="3">
    <source>
        <dbReference type="ARBA" id="ARBA00022448"/>
    </source>
</evidence>
<dbReference type="Gene3D" id="3.30.1150.10">
    <property type="match status" value="1"/>
</dbReference>
<evidence type="ECO:0000256" key="6">
    <source>
        <dbReference type="ARBA" id="ARBA00022692"/>
    </source>
</evidence>
<evidence type="ECO:0000256" key="1">
    <source>
        <dbReference type="ARBA" id="ARBA00004383"/>
    </source>
</evidence>
<gene>
    <name evidence="12" type="ORF">Mal15_32280</name>
</gene>
<feature type="domain" description="TonB C-terminal" evidence="11">
    <location>
        <begin position="159"/>
        <end position="248"/>
    </location>
</feature>
<keyword evidence="9" id="KW-0472">Membrane</keyword>
<name>A0A5B9MDL0_9BACT</name>
<evidence type="ECO:0000259" key="11">
    <source>
        <dbReference type="PROSITE" id="PS52015"/>
    </source>
</evidence>
<keyword evidence="13" id="KW-1185">Reference proteome</keyword>
<dbReference type="NCBIfam" id="TIGR01352">
    <property type="entry name" value="tonB_Cterm"/>
    <property type="match status" value="1"/>
</dbReference>
<dbReference type="GO" id="GO:0015031">
    <property type="term" value="P:protein transport"/>
    <property type="evidence" value="ECO:0007669"/>
    <property type="project" value="UniProtKB-KW"/>
</dbReference>
<dbReference type="InterPro" id="IPR051045">
    <property type="entry name" value="TonB-dependent_transducer"/>
</dbReference>
<keyword evidence="6" id="KW-0812">Transmembrane</keyword>
<evidence type="ECO:0000313" key="12">
    <source>
        <dbReference type="EMBL" id="QEF99168.1"/>
    </source>
</evidence>
<feature type="region of interest" description="Disordered" evidence="10">
    <location>
        <begin position="65"/>
        <end position="136"/>
    </location>
</feature>
<reference evidence="12 13" key="1">
    <citation type="submission" date="2019-02" db="EMBL/GenBank/DDBJ databases">
        <title>Planctomycetal bacteria perform biofilm scaping via a novel small molecule.</title>
        <authorList>
            <person name="Jeske O."/>
            <person name="Boedeker C."/>
            <person name="Wiegand S."/>
            <person name="Breitling P."/>
            <person name="Kallscheuer N."/>
            <person name="Jogler M."/>
            <person name="Rohde M."/>
            <person name="Petersen J."/>
            <person name="Medema M.H."/>
            <person name="Surup F."/>
            <person name="Jogler C."/>
        </authorList>
    </citation>
    <scope>NUCLEOTIDE SEQUENCE [LARGE SCALE GENOMIC DNA]</scope>
    <source>
        <strain evidence="12 13">Mal15</strain>
    </source>
</reference>
<keyword evidence="5" id="KW-0997">Cell inner membrane</keyword>
<evidence type="ECO:0000256" key="2">
    <source>
        <dbReference type="ARBA" id="ARBA00006555"/>
    </source>
</evidence>
<feature type="region of interest" description="Disordered" evidence="10">
    <location>
        <begin position="148"/>
        <end position="176"/>
    </location>
</feature>
<dbReference type="InterPro" id="IPR006260">
    <property type="entry name" value="TonB/TolA_C"/>
</dbReference>
<dbReference type="RefSeq" id="WP_147868614.1">
    <property type="nucleotide sequence ID" value="NZ_CP036264.1"/>
</dbReference>
<organism evidence="12 13">
    <name type="scientific">Stieleria maiorica</name>
    <dbReference type="NCBI Taxonomy" id="2795974"/>
    <lineage>
        <taxon>Bacteria</taxon>
        <taxon>Pseudomonadati</taxon>
        <taxon>Planctomycetota</taxon>
        <taxon>Planctomycetia</taxon>
        <taxon>Pirellulales</taxon>
        <taxon>Pirellulaceae</taxon>
        <taxon>Stieleria</taxon>
    </lineage>
</organism>
<evidence type="ECO:0000256" key="8">
    <source>
        <dbReference type="ARBA" id="ARBA00022989"/>
    </source>
</evidence>
<dbReference type="AlphaFoldDB" id="A0A5B9MDL0"/>
<keyword evidence="3" id="KW-0813">Transport</keyword>
<sequence length="248" mass="26550">MSFPVRCTLFSLFVHAVGAAVLCVLPIAATQRFTSAGQQRVVAIQLSVASVSPQVDPPQILPVTIEPPRVVDLPPPDRSQETPHHASFEPSGSTPIPPPPDSFDRRPDMLAPLKRPSVAPADVPNVDATVAARPPRKMVREVTPPTIDAIPVPQSVGLSPETPVDFSSNPPPQYPAGAAQNGLEGTVLLRLRVDRNGTVTDVEVIESSGHRSLDQAAVDAVSRWKGHPAQRFGRPVASEEVLPVRFRL</sequence>
<keyword evidence="8" id="KW-1133">Transmembrane helix</keyword>
<dbReference type="Proteomes" id="UP000321353">
    <property type="component" value="Chromosome"/>
</dbReference>
<dbReference type="InterPro" id="IPR037682">
    <property type="entry name" value="TonB_C"/>
</dbReference>
<dbReference type="PROSITE" id="PS52015">
    <property type="entry name" value="TONB_CTD"/>
    <property type="match status" value="1"/>
</dbReference>
<proteinExistence type="inferred from homology"/>
<evidence type="ECO:0000256" key="4">
    <source>
        <dbReference type="ARBA" id="ARBA00022475"/>
    </source>
</evidence>
<dbReference type="PANTHER" id="PTHR33446:SF2">
    <property type="entry name" value="PROTEIN TONB"/>
    <property type="match status" value="1"/>
</dbReference>
<evidence type="ECO:0000256" key="5">
    <source>
        <dbReference type="ARBA" id="ARBA00022519"/>
    </source>
</evidence>
<dbReference type="GO" id="GO:0098797">
    <property type="term" value="C:plasma membrane protein complex"/>
    <property type="evidence" value="ECO:0007669"/>
    <property type="project" value="TreeGrafter"/>
</dbReference>
<comment type="subcellular location">
    <subcellularLocation>
        <location evidence="1">Cell inner membrane</location>
        <topology evidence="1">Single-pass membrane protein</topology>
        <orientation evidence="1">Periplasmic side</orientation>
    </subcellularLocation>
</comment>
<dbReference type="GO" id="GO:0055085">
    <property type="term" value="P:transmembrane transport"/>
    <property type="evidence" value="ECO:0007669"/>
    <property type="project" value="InterPro"/>
</dbReference>
<dbReference type="Pfam" id="PF03544">
    <property type="entry name" value="TonB_C"/>
    <property type="match status" value="1"/>
</dbReference>
<keyword evidence="4" id="KW-1003">Cell membrane</keyword>
<dbReference type="SUPFAM" id="SSF74653">
    <property type="entry name" value="TolA/TonB C-terminal domain"/>
    <property type="match status" value="1"/>
</dbReference>